<proteinExistence type="predicted"/>
<dbReference type="InterPro" id="IPR040521">
    <property type="entry name" value="KDZ"/>
</dbReference>
<keyword evidence="3" id="KW-1185">Reference proteome</keyword>
<dbReference type="AlphaFoldDB" id="A0A401GDS4"/>
<organism evidence="2 3">
    <name type="scientific">Sparassis crispa</name>
    <dbReference type="NCBI Taxonomy" id="139825"/>
    <lineage>
        <taxon>Eukaryota</taxon>
        <taxon>Fungi</taxon>
        <taxon>Dikarya</taxon>
        <taxon>Basidiomycota</taxon>
        <taxon>Agaricomycotina</taxon>
        <taxon>Agaricomycetes</taxon>
        <taxon>Polyporales</taxon>
        <taxon>Sparassidaceae</taxon>
        <taxon>Sparassis</taxon>
    </lineage>
</organism>
<dbReference type="GeneID" id="38777251"/>
<dbReference type="STRING" id="139825.A0A401GDS4"/>
<dbReference type="RefSeq" id="XP_027611247.1">
    <property type="nucleotide sequence ID" value="XM_027755446.1"/>
</dbReference>
<protein>
    <recommendedName>
        <fullName evidence="1">CxC2-like cysteine cluster KDZ transposase-associated domain-containing protein</fullName>
    </recommendedName>
</protein>
<dbReference type="InParanoid" id="A0A401GDS4"/>
<feature type="domain" description="CxC2-like cysteine cluster KDZ transposase-associated" evidence="1">
    <location>
        <begin position="1"/>
        <end position="33"/>
    </location>
</feature>
<reference evidence="2 3" key="1">
    <citation type="journal article" date="2018" name="Sci. Rep.">
        <title>Genome sequence of the cauliflower mushroom Sparassis crispa (Hanabiratake) and its association with beneficial usage.</title>
        <authorList>
            <person name="Kiyama R."/>
            <person name="Furutani Y."/>
            <person name="Kawaguchi K."/>
            <person name="Nakanishi T."/>
        </authorList>
    </citation>
    <scope>NUCLEOTIDE SEQUENCE [LARGE SCALE GENOMIC DNA]</scope>
</reference>
<dbReference type="EMBL" id="BFAD01000003">
    <property type="protein sequence ID" value="GBE80334.1"/>
    <property type="molecule type" value="Genomic_DNA"/>
</dbReference>
<dbReference type="OrthoDB" id="3192989at2759"/>
<name>A0A401GDS4_9APHY</name>
<evidence type="ECO:0000259" key="1">
    <source>
        <dbReference type="Pfam" id="PF18803"/>
    </source>
</evidence>
<dbReference type="Pfam" id="PF18758">
    <property type="entry name" value="KDZ"/>
    <property type="match status" value="1"/>
</dbReference>
<dbReference type="InterPro" id="IPR041457">
    <property type="entry name" value="CxC2_KDZ-assoc"/>
</dbReference>
<sequence length="235" mass="26770">MRLLCLFHTLNLQGKVTAYNFYKSLELMTDNTGLLKLLDRLPAFMLMVRQWRHIKMAKCAGHSYDSGSISSTNPGALAVQCRACLHSGINLSDRWKDSSSADRWLYTLFISHEANFRLSNCVHACDQRDLWLAPGMVYFVHNEQYADFIKNFIKQEEIRTCVGFAALMNTLNRKAKGLRSTGVGSVSCSRHELFRPMGLGDLQKGERYCNMDYIFISSVKSVEVKRLIVSYDIAC</sequence>
<gene>
    <name evidence="2" type="ORF">SCP_0300490</name>
</gene>
<evidence type="ECO:0000313" key="3">
    <source>
        <dbReference type="Proteomes" id="UP000287166"/>
    </source>
</evidence>
<dbReference type="Pfam" id="PF18803">
    <property type="entry name" value="CxC2"/>
    <property type="match status" value="1"/>
</dbReference>
<comment type="caution">
    <text evidence="2">The sequence shown here is derived from an EMBL/GenBank/DDBJ whole genome shotgun (WGS) entry which is preliminary data.</text>
</comment>
<accession>A0A401GDS4</accession>
<evidence type="ECO:0000313" key="2">
    <source>
        <dbReference type="EMBL" id="GBE80334.1"/>
    </source>
</evidence>
<dbReference type="Proteomes" id="UP000287166">
    <property type="component" value="Unassembled WGS sequence"/>
</dbReference>